<dbReference type="GO" id="GO:0004536">
    <property type="term" value="F:DNA nuclease activity"/>
    <property type="evidence" value="ECO:0007669"/>
    <property type="project" value="InterPro"/>
</dbReference>
<dbReference type="InterPro" id="IPR032466">
    <property type="entry name" value="Metal_Hydrolase"/>
</dbReference>
<proteinExistence type="predicted"/>
<accession>A0A1V6CC43</accession>
<feature type="binding site" evidence="3">
    <location>
        <position position="128"/>
    </location>
    <ligand>
        <name>a divalent metal cation</name>
        <dbReference type="ChEBI" id="CHEBI:60240"/>
        <label>2</label>
    </ligand>
</feature>
<dbReference type="EC" id="3.1.21.-" evidence="4"/>
<dbReference type="SUPFAM" id="SSF51556">
    <property type="entry name" value="Metallo-dependent hydrolases"/>
    <property type="match status" value="1"/>
</dbReference>
<dbReference type="Pfam" id="PF01026">
    <property type="entry name" value="TatD_DNase"/>
    <property type="match status" value="1"/>
</dbReference>
<keyword evidence="1 3" id="KW-0479">Metal-binding</keyword>
<dbReference type="NCBIfam" id="TIGR00010">
    <property type="entry name" value="YchF/TatD family DNA exonuclease"/>
    <property type="match status" value="1"/>
</dbReference>
<dbReference type="InterPro" id="IPR001130">
    <property type="entry name" value="TatD-like"/>
</dbReference>
<keyword evidence="2 4" id="KW-0378">Hydrolase</keyword>
<dbReference type="PANTHER" id="PTHR46124:SF2">
    <property type="entry name" value="D-AMINOACYL-TRNA DEACYLASE"/>
    <property type="match status" value="1"/>
</dbReference>
<feature type="binding site" evidence="3">
    <location>
        <position position="92"/>
    </location>
    <ligand>
        <name>a divalent metal cation</name>
        <dbReference type="ChEBI" id="CHEBI:60240"/>
        <label>1</label>
    </ligand>
</feature>
<feature type="binding site" evidence="3">
    <location>
        <position position="6"/>
    </location>
    <ligand>
        <name>a divalent metal cation</name>
        <dbReference type="ChEBI" id="CHEBI:60240"/>
        <label>1</label>
    </ligand>
</feature>
<feature type="binding site" evidence="3">
    <location>
        <position position="202"/>
    </location>
    <ligand>
        <name>a divalent metal cation</name>
        <dbReference type="ChEBI" id="CHEBI:60240"/>
        <label>1</label>
    </ligand>
</feature>
<dbReference type="PROSITE" id="PS01137">
    <property type="entry name" value="TATD_1"/>
    <property type="match status" value="1"/>
</dbReference>
<comment type="caution">
    <text evidence="4">The sequence shown here is derived from an EMBL/GenBank/DDBJ whole genome shotgun (WGS) entry which is preliminary data.</text>
</comment>
<dbReference type="GO" id="GO:0016788">
    <property type="term" value="F:hydrolase activity, acting on ester bonds"/>
    <property type="evidence" value="ECO:0007669"/>
    <property type="project" value="InterPro"/>
</dbReference>
<evidence type="ECO:0000313" key="4">
    <source>
        <dbReference type="EMBL" id="OQB74450.1"/>
    </source>
</evidence>
<reference evidence="4" key="1">
    <citation type="submission" date="2017-02" db="EMBL/GenBank/DDBJ databases">
        <title>Delving into the versatile metabolic prowess of the omnipresent phylum Bacteroidetes.</title>
        <authorList>
            <person name="Nobu M.K."/>
            <person name="Mei R."/>
            <person name="Narihiro T."/>
            <person name="Kuroda K."/>
            <person name="Liu W.-T."/>
        </authorList>
    </citation>
    <scope>NUCLEOTIDE SEQUENCE</scope>
    <source>
        <strain evidence="4">ADurb.Bin131</strain>
    </source>
</reference>
<gene>
    <name evidence="4" type="primary">ycfH</name>
    <name evidence="4" type="ORF">BWX89_00529</name>
</gene>
<dbReference type="EMBL" id="MWDQ01000040">
    <property type="protein sequence ID" value="OQB74450.1"/>
    <property type="molecule type" value="Genomic_DNA"/>
</dbReference>
<dbReference type="FunFam" id="3.20.20.140:FF:000005">
    <property type="entry name" value="TatD family hydrolase"/>
    <property type="match status" value="1"/>
</dbReference>
<protein>
    <submittedName>
        <fullName evidence="4">Deoxyribonuclease YcfH</fullName>
        <ecNumber evidence="4">3.1.21.-</ecNumber>
    </submittedName>
</protein>
<sequence length="255" mass="29429">MFFDTHCHLDFSEFDDDREYVIKQAMDEDIRIIINPGIDLESSIKASEIARQFPIVYALCGIHPHNAGSINDDIFNRCMSLINEGKVIGIGETGIDLFYDTFDADTQVRIFKKHINFARENNLPLIVHQRDAQDLMMNIFDEITPPSKVVFHCFSGDEGFLDWVVERNFYVSFTGIITFKNSASIRRIAEKIQINRVFFETDAPYLTPHPFRGKRNEPRFVRIIAEEFARIKGMTISDVSEITSDNALRFFNISV</sequence>
<dbReference type="PROSITE" id="PS01090">
    <property type="entry name" value="TATD_2"/>
    <property type="match status" value="1"/>
</dbReference>
<dbReference type="Gene3D" id="3.20.20.140">
    <property type="entry name" value="Metal-dependent hydrolases"/>
    <property type="match status" value="1"/>
</dbReference>
<dbReference type="Proteomes" id="UP000485562">
    <property type="component" value="Unassembled WGS sequence"/>
</dbReference>
<organism evidence="4">
    <name type="scientific">candidate division TA06 bacterium ADurb.Bin131</name>
    <dbReference type="NCBI Taxonomy" id="1852827"/>
    <lineage>
        <taxon>Bacteria</taxon>
        <taxon>Bacteria division TA06</taxon>
    </lineage>
</organism>
<name>A0A1V6CC43_UNCT6</name>
<feature type="binding site" evidence="3">
    <location>
        <position position="8"/>
    </location>
    <ligand>
        <name>a divalent metal cation</name>
        <dbReference type="ChEBI" id="CHEBI:60240"/>
        <label>1</label>
    </ligand>
</feature>
<evidence type="ECO:0000256" key="2">
    <source>
        <dbReference type="ARBA" id="ARBA00022801"/>
    </source>
</evidence>
<evidence type="ECO:0000256" key="1">
    <source>
        <dbReference type="ARBA" id="ARBA00022723"/>
    </source>
</evidence>
<dbReference type="AlphaFoldDB" id="A0A1V6CC43"/>
<dbReference type="GO" id="GO:0046872">
    <property type="term" value="F:metal ion binding"/>
    <property type="evidence" value="ECO:0007669"/>
    <property type="project" value="UniProtKB-KW"/>
</dbReference>
<dbReference type="CDD" id="cd01310">
    <property type="entry name" value="TatD_DNAse"/>
    <property type="match status" value="1"/>
</dbReference>
<evidence type="ECO:0000256" key="3">
    <source>
        <dbReference type="PIRSR" id="PIRSR005902-1"/>
    </source>
</evidence>
<dbReference type="InterPro" id="IPR015991">
    <property type="entry name" value="TatD/YcfH-like"/>
</dbReference>
<dbReference type="PANTHER" id="PTHR46124">
    <property type="entry name" value="D-AMINOACYL-TRNA DEACYLASE"/>
    <property type="match status" value="1"/>
</dbReference>
<dbReference type="InterPro" id="IPR018228">
    <property type="entry name" value="DNase_TatD-rel_CS"/>
</dbReference>
<dbReference type="PIRSF" id="PIRSF005902">
    <property type="entry name" value="DNase_TatD"/>
    <property type="match status" value="1"/>
</dbReference>
<feature type="binding site" evidence="3">
    <location>
        <position position="152"/>
    </location>
    <ligand>
        <name>a divalent metal cation</name>
        <dbReference type="ChEBI" id="CHEBI:60240"/>
        <label>2</label>
    </ligand>
</feature>